<keyword evidence="4" id="KW-1185">Reference proteome</keyword>
<feature type="domain" description="PD-(D/E)XK endonuclease-like" evidence="2">
    <location>
        <begin position="69"/>
        <end position="270"/>
    </location>
</feature>
<reference evidence="3 4" key="1">
    <citation type="submission" date="2020-11" db="EMBL/GenBank/DDBJ databases">
        <title>Carbohydrate-dependent, anaerobic sulfur respiration: A novel catabolism in halophilic archaea.</title>
        <authorList>
            <person name="Sorokin D.Y."/>
            <person name="Messina E."/>
            <person name="Smedile F."/>
            <person name="La Cono V."/>
            <person name="Hallsworth J.E."/>
            <person name="Yakimov M.M."/>
        </authorList>
    </citation>
    <scope>NUCLEOTIDE SEQUENCE [LARGE SCALE GENOMIC DNA]</scope>
    <source>
        <strain evidence="3 4">HSR-Est</strain>
    </source>
</reference>
<feature type="region of interest" description="Disordered" evidence="1">
    <location>
        <begin position="366"/>
        <end position="390"/>
    </location>
</feature>
<name>A0A897NLS0_9EURY</name>
<keyword evidence="3" id="KW-0269">Exonuclease</keyword>
<dbReference type="InterPro" id="IPR051827">
    <property type="entry name" value="Cas4_exonuclease"/>
</dbReference>
<evidence type="ECO:0000313" key="3">
    <source>
        <dbReference type="EMBL" id="QSG13702.1"/>
    </source>
</evidence>
<evidence type="ECO:0000256" key="1">
    <source>
        <dbReference type="SAM" id="MobiDB-lite"/>
    </source>
</evidence>
<dbReference type="PANTHER" id="PTHR36531">
    <property type="entry name" value="CRISPR-ASSOCIATED EXONUCLEASE CAS4"/>
    <property type="match status" value="1"/>
</dbReference>
<keyword evidence="3" id="KW-0378">Hydrolase</keyword>
<dbReference type="AlphaFoldDB" id="A0A897NLS0"/>
<dbReference type="Gene3D" id="3.90.320.10">
    <property type="match status" value="1"/>
</dbReference>
<accession>A0A897NLS0</accession>
<dbReference type="RefSeq" id="WP_229121659.1">
    <property type="nucleotide sequence ID" value="NZ_CP064791.1"/>
</dbReference>
<dbReference type="EMBL" id="CP064791">
    <property type="protein sequence ID" value="QSG13702.1"/>
    <property type="molecule type" value="Genomic_DNA"/>
</dbReference>
<feature type="region of interest" description="Disordered" evidence="1">
    <location>
        <begin position="54"/>
        <end position="73"/>
    </location>
</feature>
<feature type="compositionally biased region" description="Polar residues" evidence="1">
    <location>
        <begin position="9"/>
        <end position="28"/>
    </location>
</feature>
<dbReference type="PANTHER" id="PTHR36531:SF2">
    <property type="entry name" value="CRISPR-ASSOCIATED EXONUCLEASE CAS4"/>
    <property type="match status" value="1"/>
</dbReference>
<keyword evidence="3" id="KW-0540">Nuclease</keyword>
<sequence>MADKEGRVTRNSTNDDSEGSNTSPQLSVEQLLASLSGDRFRDWYRERQYRQNIENGTPFFNGPASVPDSERHSPSRLLKCHRKVVYQQCNAPEETSDPDGIFWFGTRFEEDLAFPFLERAITNADTYVQNSVWVDFRVETKGVELQIKGETDPLIVDADATPILPTEIKTKSSVEHTSEPNRSHRAQLHAYMAGLSEKFGVDLTDGVVMYGSRKTMDVKIFHVEFDEEFWEDVVLEWAADHTHYRLTEELPPAEPENDWECKFCSFRERCGKGDSNHKDLGTDGFLPNFADYPREKVVRYLESNPDALLTPVLAEKYPDVADEYGVCTFQCPGCASSFEWDSIGRQDRVGRSRPVCPVCAEDDSLRELQISPHEQRGSSNEEKGVTGEGA</sequence>
<gene>
    <name evidence="3" type="primary">cas4</name>
    <name evidence="3" type="ORF">HSEST_0146</name>
</gene>
<protein>
    <submittedName>
        <fullName evidence="3">CRISPR-associated protein Cas4, RecB family exonuclease</fullName>
    </submittedName>
</protein>
<dbReference type="GO" id="GO:0004527">
    <property type="term" value="F:exonuclease activity"/>
    <property type="evidence" value="ECO:0007669"/>
    <property type="project" value="UniProtKB-KW"/>
</dbReference>
<feature type="region of interest" description="Disordered" evidence="1">
    <location>
        <begin position="1"/>
        <end position="28"/>
    </location>
</feature>
<evidence type="ECO:0000259" key="2">
    <source>
        <dbReference type="Pfam" id="PF12705"/>
    </source>
</evidence>
<organism evidence="3 4">
    <name type="scientific">Halapricum desulfuricans</name>
    <dbReference type="NCBI Taxonomy" id="2841257"/>
    <lineage>
        <taxon>Archaea</taxon>
        <taxon>Methanobacteriati</taxon>
        <taxon>Methanobacteriota</taxon>
        <taxon>Stenosarchaea group</taxon>
        <taxon>Halobacteria</taxon>
        <taxon>Halobacteriales</taxon>
        <taxon>Haloarculaceae</taxon>
        <taxon>Halapricum</taxon>
    </lineage>
</organism>
<dbReference type="InterPro" id="IPR011604">
    <property type="entry name" value="PDDEXK-like_dom_sf"/>
</dbReference>
<dbReference type="GeneID" id="68856789"/>
<dbReference type="InterPro" id="IPR038726">
    <property type="entry name" value="PDDEXK_AddAB-type"/>
</dbReference>
<evidence type="ECO:0000313" key="4">
    <source>
        <dbReference type="Proteomes" id="UP000663292"/>
    </source>
</evidence>
<feature type="compositionally biased region" description="Basic and acidic residues" evidence="1">
    <location>
        <begin position="373"/>
        <end position="390"/>
    </location>
</feature>
<dbReference type="Pfam" id="PF12705">
    <property type="entry name" value="PDDEXK_1"/>
    <property type="match status" value="1"/>
</dbReference>
<proteinExistence type="predicted"/>
<dbReference type="Proteomes" id="UP000663292">
    <property type="component" value="Chromosome"/>
</dbReference>